<evidence type="ECO:0000313" key="2">
    <source>
        <dbReference type="Proteomes" id="UP000005446"/>
    </source>
</evidence>
<dbReference type="Proteomes" id="UP000005446">
    <property type="component" value="Unassembled WGS sequence"/>
</dbReference>
<reference evidence="1 2" key="1">
    <citation type="journal article" date="2012" name="Eukaryot. Cell">
        <title>Genome sequence of the fungus Glarea lozoyensis: the first genome sequence of a species from the Helotiaceae family.</title>
        <authorList>
            <person name="Youssar L."/>
            <person name="Gruening B.A."/>
            <person name="Erxleben A."/>
            <person name="Guenther S."/>
            <person name="Huettel W."/>
        </authorList>
    </citation>
    <scope>NUCLEOTIDE SEQUENCE [LARGE SCALE GENOMIC DNA]</scope>
    <source>
        <strain evidence="2">ATCC 74030 / MF5533</strain>
    </source>
</reference>
<keyword evidence="2" id="KW-1185">Reference proteome</keyword>
<protein>
    <submittedName>
        <fullName evidence="1">Uncharacterized protein</fullName>
    </submittedName>
</protein>
<dbReference type="EMBL" id="AGUE01000010">
    <property type="protein sequence ID" value="EHL03314.1"/>
    <property type="molecule type" value="Genomic_DNA"/>
</dbReference>
<sequence>MQLHSIELNVTFHLLPSLLPNQGPRVTDIPCSDLNICLSVVLRLVDVTLTYNRFEQILKVDIVKSSELERSTTQGKTSSFFDDSLHDVTVDIRSLFVATIWIHGSVGRKIPEGTST</sequence>
<dbReference type="AlphaFoldDB" id="H0EDS4"/>
<name>H0EDS4_GLAL7</name>
<proteinExistence type="predicted"/>
<organism evidence="1 2">
    <name type="scientific">Glarea lozoyensis (strain ATCC 74030 / MF5533)</name>
    <dbReference type="NCBI Taxonomy" id="1104152"/>
    <lineage>
        <taxon>Eukaryota</taxon>
        <taxon>Fungi</taxon>
        <taxon>Dikarya</taxon>
        <taxon>Ascomycota</taxon>
        <taxon>Pezizomycotina</taxon>
        <taxon>Leotiomycetes</taxon>
        <taxon>Helotiales</taxon>
        <taxon>Helotiaceae</taxon>
        <taxon>Glarea</taxon>
    </lineage>
</organism>
<accession>H0EDS4</accession>
<gene>
    <name evidence="1" type="ORF">M7I_0530</name>
</gene>
<dbReference type="InParanoid" id="H0EDS4"/>
<evidence type="ECO:0000313" key="1">
    <source>
        <dbReference type="EMBL" id="EHL03314.1"/>
    </source>
</evidence>
<dbReference type="HOGENOM" id="CLU_2097122_0_0_1"/>
<comment type="caution">
    <text evidence="1">The sequence shown here is derived from an EMBL/GenBank/DDBJ whole genome shotgun (WGS) entry which is preliminary data.</text>
</comment>